<feature type="compositionally biased region" description="Polar residues" evidence="6">
    <location>
        <begin position="477"/>
        <end position="490"/>
    </location>
</feature>
<protein>
    <submittedName>
        <fullName evidence="8">Cysteine proteinase</fullName>
    </submittedName>
</protein>
<dbReference type="SUPFAM" id="SSF54001">
    <property type="entry name" value="Cysteine proteinases"/>
    <property type="match status" value="1"/>
</dbReference>
<evidence type="ECO:0000256" key="3">
    <source>
        <dbReference type="ARBA" id="ARBA00022670"/>
    </source>
</evidence>
<evidence type="ECO:0000256" key="2">
    <source>
        <dbReference type="ARBA" id="ARBA00022553"/>
    </source>
</evidence>
<keyword evidence="4" id="KW-0833">Ubl conjugation pathway</keyword>
<dbReference type="AlphaFoldDB" id="A0A6A6QZG8"/>
<name>A0A6A6QZG8_9PEZI</name>
<evidence type="ECO:0000256" key="1">
    <source>
        <dbReference type="ARBA" id="ARBA00005234"/>
    </source>
</evidence>
<sequence length="577" mass="64464">MLWAYEQAKLPSGHVHLFNTYFYETLSQKQKGGGVNYKGVARWVKDDIFSYDYVVVPVNEDTHWYVAIICNLPNIEGVKMRETPGDALVKPEIIQVEDEDNREPSNAEIQPNGTASDHHGDCSRTNVYTPQDSNAPSALSEQEDPDLFAEEHATNSKTICETGEWPDPKENRESQSVTPFRDTSAAVQRLSLQDDPPGSNLDSPALKSNTGSLRGKKKWPGPRKYDPDQPVMIVLDSLDITHAKAVRNLKDYIQEEGKAKRKIDAQITSTINVKDIPKQSNYYDCGVFVLLYLKAFFQNPREFVTKILTREMSLENDWVGASAGDMRAEIRNILYDLHKEQDAVRKKQKAERKKIKKESPEKKVVEKEKKPEKSPEPQPAAKASSSPAKRQESPKVHLRNGENADLDDAPVPSIEDRPVTPSTPALPFRAQGLEGTPESPIGGRHTKFGSTIPESPPIPAQSSRLGSEAAPIEIEDSQVTMSQDLIQQQPHHAPEPTDLWAQLEVASGKEPSISSKEPRKSFKEPSISITSPRSGRKRRIVDVDRYPKTSFDEIVEDKDSTPADATRNNPRAHPEGD</sequence>
<dbReference type="Pfam" id="PF02902">
    <property type="entry name" value="Peptidase_C48"/>
    <property type="match status" value="2"/>
</dbReference>
<dbReference type="GO" id="GO:0005737">
    <property type="term" value="C:cytoplasm"/>
    <property type="evidence" value="ECO:0007669"/>
    <property type="project" value="TreeGrafter"/>
</dbReference>
<feature type="compositionally biased region" description="Low complexity" evidence="6">
    <location>
        <begin position="379"/>
        <end position="388"/>
    </location>
</feature>
<dbReference type="EMBL" id="MU004187">
    <property type="protein sequence ID" value="KAF2497140.1"/>
    <property type="molecule type" value="Genomic_DNA"/>
</dbReference>
<evidence type="ECO:0000313" key="9">
    <source>
        <dbReference type="Proteomes" id="UP000799750"/>
    </source>
</evidence>
<keyword evidence="9" id="KW-1185">Reference proteome</keyword>
<keyword evidence="3" id="KW-0645">Protease</keyword>
<feature type="compositionally biased region" description="Basic and acidic residues" evidence="6">
    <location>
        <begin position="540"/>
        <end position="561"/>
    </location>
</feature>
<dbReference type="GO" id="GO:0005634">
    <property type="term" value="C:nucleus"/>
    <property type="evidence" value="ECO:0007669"/>
    <property type="project" value="TreeGrafter"/>
</dbReference>
<dbReference type="PANTHER" id="PTHR46896:SF3">
    <property type="entry name" value="FI06413P-RELATED"/>
    <property type="match status" value="1"/>
</dbReference>
<dbReference type="GO" id="GO:0070139">
    <property type="term" value="F:SUMO-specific endopeptidase activity"/>
    <property type="evidence" value="ECO:0007669"/>
    <property type="project" value="TreeGrafter"/>
</dbReference>
<accession>A0A6A6QZG8</accession>
<dbReference type="InterPro" id="IPR003653">
    <property type="entry name" value="Peptidase_C48_C"/>
</dbReference>
<dbReference type="OrthoDB" id="442460at2759"/>
<feature type="compositionally biased region" description="Basic and acidic residues" evidence="6">
    <location>
        <begin position="357"/>
        <end position="375"/>
    </location>
</feature>
<organism evidence="8 9">
    <name type="scientific">Lophium mytilinum</name>
    <dbReference type="NCBI Taxonomy" id="390894"/>
    <lineage>
        <taxon>Eukaryota</taxon>
        <taxon>Fungi</taxon>
        <taxon>Dikarya</taxon>
        <taxon>Ascomycota</taxon>
        <taxon>Pezizomycotina</taxon>
        <taxon>Dothideomycetes</taxon>
        <taxon>Pleosporomycetidae</taxon>
        <taxon>Mytilinidiales</taxon>
        <taxon>Mytilinidiaceae</taxon>
        <taxon>Lophium</taxon>
    </lineage>
</organism>
<dbReference type="PANTHER" id="PTHR46896">
    <property type="entry name" value="SENTRIN-SPECIFIC PROTEASE"/>
    <property type="match status" value="1"/>
</dbReference>
<gene>
    <name evidence="8" type="ORF">BU16DRAFT_350392</name>
</gene>
<feature type="compositionally biased region" description="Basic and acidic residues" evidence="6">
    <location>
        <begin position="389"/>
        <end position="402"/>
    </location>
</feature>
<proteinExistence type="inferred from homology"/>
<reference evidence="8" key="1">
    <citation type="journal article" date="2020" name="Stud. Mycol.">
        <title>101 Dothideomycetes genomes: a test case for predicting lifestyles and emergence of pathogens.</title>
        <authorList>
            <person name="Haridas S."/>
            <person name="Albert R."/>
            <person name="Binder M."/>
            <person name="Bloem J."/>
            <person name="Labutti K."/>
            <person name="Salamov A."/>
            <person name="Andreopoulos B."/>
            <person name="Baker S."/>
            <person name="Barry K."/>
            <person name="Bills G."/>
            <person name="Bluhm B."/>
            <person name="Cannon C."/>
            <person name="Castanera R."/>
            <person name="Culley D."/>
            <person name="Daum C."/>
            <person name="Ezra D."/>
            <person name="Gonzalez J."/>
            <person name="Henrissat B."/>
            <person name="Kuo A."/>
            <person name="Liang C."/>
            <person name="Lipzen A."/>
            <person name="Lutzoni F."/>
            <person name="Magnuson J."/>
            <person name="Mondo S."/>
            <person name="Nolan M."/>
            <person name="Ohm R."/>
            <person name="Pangilinan J."/>
            <person name="Park H.-J."/>
            <person name="Ramirez L."/>
            <person name="Alfaro M."/>
            <person name="Sun H."/>
            <person name="Tritt A."/>
            <person name="Yoshinaga Y."/>
            <person name="Zwiers L.-H."/>
            <person name="Turgeon B."/>
            <person name="Goodwin S."/>
            <person name="Spatafora J."/>
            <person name="Crous P."/>
            <person name="Grigoriev I."/>
        </authorList>
    </citation>
    <scope>NUCLEOTIDE SEQUENCE</scope>
    <source>
        <strain evidence="8">CBS 269.34</strain>
    </source>
</reference>
<dbReference type="GO" id="GO:0006508">
    <property type="term" value="P:proteolysis"/>
    <property type="evidence" value="ECO:0007669"/>
    <property type="project" value="UniProtKB-KW"/>
</dbReference>
<feature type="compositionally biased region" description="Polar residues" evidence="6">
    <location>
        <begin position="123"/>
        <end position="140"/>
    </location>
</feature>
<keyword evidence="2" id="KW-0597">Phosphoprotein</keyword>
<comment type="similarity">
    <text evidence="1">Belongs to the peptidase C48 family.</text>
</comment>
<dbReference type="InterPro" id="IPR051947">
    <property type="entry name" value="Sentrin-specific_protease"/>
</dbReference>
<dbReference type="InterPro" id="IPR038765">
    <property type="entry name" value="Papain-like_cys_pep_sf"/>
</dbReference>
<evidence type="ECO:0000256" key="4">
    <source>
        <dbReference type="ARBA" id="ARBA00022786"/>
    </source>
</evidence>
<feature type="region of interest" description="Disordered" evidence="6">
    <location>
        <begin position="159"/>
        <end position="225"/>
    </location>
</feature>
<keyword evidence="5" id="KW-0378">Hydrolase</keyword>
<dbReference type="Gene3D" id="1.10.418.20">
    <property type="match status" value="1"/>
</dbReference>
<dbReference type="PROSITE" id="PS50600">
    <property type="entry name" value="ULP_PROTEASE"/>
    <property type="match status" value="1"/>
</dbReference>
<dbReference type="Gene3D" id="3.30.310.130">
    <property type="entry name" value="Ubiquitin-related"/>
    <property type="match status" value="1"/>
</dbReference>
<dbReference type="Proteomes" id="UP000799750">
    <property type="component" value="Unassembled WGS sequence"/>
</dbReference>
<feature type="domain" description="Ubiquitin-like protease family profile" evidence="7">
    <location>
        <begin position="1"/>
        <end position="296"/>
    </location>
</feature>
<evidence type="ECO:0000256" key="5">
    <source>
        <dbReference type="ARBA" id="ARBA00022801"/>
    </source>
</evidence>
<feature type="compositionally biased region" description="Polar residues" evidence="6">
    <location>
        <begin position="200"/>
        <end position="212"/>
    </location>
</feature>
<feature type="compositionally biased region" description="Basic residues" evidence="6">
    <location>
        <begin position="346"/>
        <end position="356"/>
    </location>
</feature>
<dbReference type="GO" id="GO:0016926">
    <property type="term" value="P:protein desumoylation"/>
    <property type="evidence" value="ECO:0007669"/>
    <property type="project" value="TreeGrafter"/>
</dbReference>
<evidence type="ECO:0000256" key="6">
    <source>
        <dbReference type="SAM" id="MobiDB-lite"/>
    </source>
</evidence>
<feature type="region of interest" description="Disordered" evidence="6">
    <location>
        <begin position="97"/>
        <end position="144"/>
    </location>
</feature>
<evidence type="ECO:0000313" key="8">
    <source>
        <dbReference type="EMBL" id="KAF2497140.1"/>
    </source>
</evidence>
<feature type="region of interest" description="Disordered" evidence="6">
    <location>
        <begin position="341"/>
        <end position="577"/>
    </location>
</feature>
<evidence type="ECO:0000259" key="7">
    <source>
        <dbReference type="PROSITE" id="PS50600"/>
    </source>
</evidence>